<sequence length="111" mass="11864">MRANLHRVQVVHIRDCPNTQVATERMRSALEAVGMGETPVETVLVETPEQVAAVTFAGSPTILVDDEDLFPTGATSRDLACRVYVSETGMAGAPSADQIADALRARIAEVQ</sequence>
<organism evidence="1 2">
    <name type="scientific">Gulosibacter molinativorax</name>
    <dbReference type="NCBI Taxonomy" id="256821"/>
    <lineage>
        <taxon>Bacteria</taxon>
        <taxon>Bacillati</taxon>
        <taxon>Actinomycetota</taxon>
        <taxon>Actinomycetes</taxon>
        <taxon>Micrococcales</taxon>
        <taxon>Microbacteriaceae</taxon>
        <taxon>Gulosibacter</taxon>
    </lineage>
</organism>
<dbReference type="Proteomes" id="UP001170379">
    <property type="component" value="Unassembled WGS sequence"/>
</dbReference>
<evidence type="ECO:0008006" key="3">
    <source>
        <dbReference type="Google" id="ProtNLM"/>
    </source>
</evidence>
<evidence type="ECO:0000313" key="2">
    <source>
        <dbReference type="Proteomes" id="UP001170379"/>
    </source>
</evidence>
<dbReference type="RefSeq" id="WP_035732465.1">
    <property type="nucleotide sequence ID" value="NZ_CP028426.1"/>
</dbReference>
<name>A0ABT7C6F3_9MICO</name>
<protein>
    <recommendedName>
        <fullName evidence="3">Thioredoxin family protein</fullName>
    </recommendedName>
</protein>
<gene>
    <name evidence="1" type="ORF">C7K25_05240</name>
</gene>
<comment type="caution">
    <text evidence="1">The sequence shown here is derived from an EMBL/GenBank/DDBJ whole genome shotgun (WGS) entry which is preliminary data.</text>
</comment>
<reference evidence="1" key="2">
    <citation type="journal article" date="2022" name="Sci. Rep.">
        <title>In silico prediction of the enzymes involved in the degradation of the herbicide molinate by Gulosibacter molinativorax ON4T.</title>
        <authorList>
            <person name="Lopes A.R."/>
            <person name="Bunin E."/>
            <person name="Viana A.T."/>
            <person name="Froufe H."/>
            <person name="Munoz-Merida A."/>
            <person name="Pinho D."/>
            <person name="Figueiredo J."/>
            <person name="Barroso C."/>
            <person name="Vaz-Moreira I."/>
            <person name="Bellanger X."/>
            <person name="Egas C."/>
            <person name="Nunes O.C."/>
        </authorList>
    </citation>
    <scope>NUCLEOTIDE SEQUENCE</scope>
    <source>
        <strain evidence="1">ON4</strain>
    </source>
</reference>
<dbReference type="EMBL" id="PXVD01000006">
    <property type="protein sequence ID" value="MDJ1370772.1"/>
    <property type="molecule type" value="Genomic_DNA"/>
</dbReference>
<proteinExistence type="predicted"/>
<reference evidence="1" key="1">
    <citation type="submission" date="2018-03" db="EMBL/GenBank/DDBJ databases">
        <authorList>
            <person name="Nunes O.C."/>
            <person name="Lopes A.R."/>
            <person name="Froufe H."/>
            <person name="Munoz-Merida A."/>
            <person name="Barroso C."/>
            <person name="Egas C."/>
        </authorList>
    </citation>
    <scope>NUCLEOTIDE SEQUENCE</scope>
    <source>
        <strain evidence="1">ON4</strain>
    </source>
</reference>
<evidence type="ECO:0000313" key="1">
    <source>
        <dbReference type="EMBL" id="MDJ1370772.1"/>
    </source>
</evidence>
<keyword evidence="2" id="KW-1185">Reference proteome</keyword>
<accession>A0ABT7C6F3</accession>